<comment type="caution">
    <text evidence="3">The sequence shown here is derived from an EMBL/GenBank/DDBJ whole genome shotgun (WGS) entry which is preliminary data.</text>
</comment>
<feature type="transmembrane region" description="Helical" evidence="2">
    <location>
        <begin position="77"/>
        <end position="98"/>
    </location>
</feature>
<protein>
    <recommendedName>
        <fullName evidence="5">Integral membrane protein</fullName>
    </recommendedName>
</protein>
<dbReference type="EMBL" id="BMGC01000022">
    <property type="protein sequence ID" value="GGB39122.1"/>
    <property type="molecule type" value="Genomic_DNA"/>
</dbReference>
<organism evidence="3 4">
    <name type="scientific">Gordonia jinhuaensis</name>
    <dbReference type="NCBI Taxonomy" id="1517702"/>
    <lineage>
        <taxon>Bacteria</taxon>
        <taxon>Bacillati</taxon>
        <taxon>Actinomycetota</taxon>
        <taxon>Actinomycetes</taxon>
        <taxon>Mycobacteriales</taxon>
        <taxon>Gordoniaceae</taxon>
        <taxon>Gordonia</taxon>
    </lineage>
</organism>
<feature type="transmembrane region" description="Helical" evidence="2">
    <location>
        <begin position="9"/>
        <end position="28"/>
    </location>
</feature>
<feature type="region of interest" description="Disordered" evidence="1">
    <location>
        <begin position="232"/>
        <end position="251"/>
    </location>
</feature>
<proteinExistence type="predicted"/>
<reference evidence="3" key="1">
    <citation type="journal article" date="2014" name="Int. J. Syst. Evol. Microbiol.">
        <title>Complete genome sequence of Corynebacterium casei LMG S-19264T (=DSM 44701T), isolated from a smear-ripened cheese.</title>
        <authorList>
            <consortium name="US DOE Joint Genome Institute (JGI-PGF)"/>
            <person name="Walter F."/>
            <person name="Albersmeier A."/>
            <person name="Kalinowski J."/>
            <person name="Ruckert C."/>
        </authorList>
    </citation>
    <scope>NUCLEOTIDE SEQUENCE</scope>
    <source>
        <strain evidence="3">CGMCC 1.12827</strain>
    </source>
</reference>
<feature type="transmembrane region" description="Helical" evidence="2">
    <location>
        <begin position="165"/>
        <end position="185"/>
    </location>
</feature>
<dbReference type="AlphaFoldDB" id="A0A916TD65"/>
<evidence type="ECO:0000256" key="2">
    <source>
        <dbReference type="SAM" id="Phobius"/>
    </source>
</evidence>
<gene>
    <name evidence="3" type="ORF">GCM10011489_28520</name>
</gene>
<name>A0A916TD65_9ACTN</name>
<dbReference type="RefSeq" id="WP_188587253.1">
    <property type="nucleotide sequence ID" value="NZ_BMGC01000022.1"/>
</dbReference>
<evidence type="ECO:0000313" key="3">
    <source>
        <dbReference type="EMBL" id="GGB39122.1"/>
    </source>
</evidence>
<sequence length="251" mass="26952">MIAIHPERALFVAFLAFVITFVVTRVITRMIRAGKGPFRNNISGGVHIHHAVPGIILTIIGAFTALAASGRTPATEIAAVMVGVGASLVLDEFALILHLQDVYWEKQGQLSVQLVALTMALLGLTLLGATPFDTDDNRNGTPAFVITLVVNLVFLLICVRKGKYVTAAVGVFVPLVGLIGAIRLARPTSRWARTHYREKKMARAVKRSNIIEARFGRWGMSLEDLVAGKPTAQVGSAEAGDDKTGDETAAR</sequence>
<keyword evidence="2" id="KW-1133">Transmembrane helix</keyword>
<dbReference type="Proteomes" id="UP000621454">
    <property type="component" value="Unassembled WGS sequence"/>
</dbReference>
<feature type="transmembrane region" description="Helical" evidence="2">
    <location>
        <begin position="110"/>
        <end position="129"/>
    </location>
</feature>
<evidence type="ECO:0000313" key="4">
    <source>
        <dbReference type="Proteomes" id="UP000621454"/>
    </source>
</evidence>
<keyword evidence="2" id="KW-0472">Membrane</keyword>
<feature type="transmembrane region" description="Helical" evidence="2">
    <location>
        <begin position="48"/>
        <end position="68"/>
    </location>
</feature>
<feature type="compositionally biased region" description="Basic and acidic residues" evidence="1">
    <location>
        <begin position="240"/>
        <end position="251"/>
    </location>
</feature>
<evidence type="ECO:0000256" key="1">
    <source>
        <dbReference type="SAM" id="MobiDB-lite"/>
    </source>
</evidence>
<keyword evidence="4" id="KW-1185">Reference proteome</keyword>
<accession>A0A916TD65</accession>
<evidence type="ECO:0008006" key="5">
    <source>
        <dbReference type="Google" id="ProtNLM"/>
    </source>
</evidence>
<feature type="transmembrane region" description="Helical" evidence="2">
    <location>
        <begin position="141"/>
        <end position="159"/>
    </location>
</feature>
<reference evidence="3" key="2">
    <citation type="submission" date="2020-09" db="EMBL/GenBank/DDBJ databases">
        <authorList>
            <person name="Sun Q."/>
            <person name="Zhou Y."/>
        </authorList>
    </citation>
    <scope>NUCLEOTIDE SEQUENCE</scope>
    <source>
        <strain evidence="3">CGMCC 1.12827</strain>
    </source>
</reference>
<keyword evidence="2" id="KW-0812">Transmembrane</keyword>